<dbReference type="InterPro" id="IPR033900">
    <property type="entry name" value="Gram_neg_porin_domain"/>
</dbReference>
<evidence type="ECO:0000256" key="1">
    <source>
        <dbReference type="ARBA" id="ARBA00004571"/>
    </source>
</evidence>
<comment type="subunit">
    <text evidence="2">Homotrimer.</text>
</comment>
<evidence type="ECO:0000256" key="9">
    <source>
        <dbReference type="ARBA" id="ARBA00023136"/>
    </source>
</evidence>
<feature type="signal peptide" evidence="11">
    <location>
        <begin position="1"/>
        <end position="36"/>
    </location>
</feature>
<reference evidence="13 14" key="1">
    <citation type="submission" date="2019-03" db="EMBL/GenBank/DDBJ databases">
        <title>Paraburkholderia sp. 4M-K11, isolated from subtropical forest soil.</title>
        <authorList>
            <person name="Gao Z.-H."/>
            <person name="Qiu L.-H."/>
        </authorList>
    </citation>
    <scope>NUCLEOTIDE SEQUENCE [LARGE SCALE GENOMIC DNA]</scope>
    <source>
        <strain evidence="13 14">4M-K11</strain>
    </source>
</reference>
<evidence type="ECO:0000256" key="10">
    <source>
        <dbReference type="ARBA" id="ARBA00023237"/>
    </source>
</evidence>
<dbReference type="PANTHER" id="PTHR34501">
    <property type="entry name" value="PROTEIN YDDL-RELATED"/>
    <property type="match status" value="1"/>
</dbReference>
<dbReference type="GO" id="GO:0006811">
    <property type="term" value="P:monoatomic ion transport"/>
    <property type="evidence" value="ECO:0007669"/>
    <property type="project" value="UniProtKB-KW"/>
</dbReference>
<dbReference type="InterPro" id="IPR002299">
    <property type="entry name" value="Porin_Neis"/>
</dbReference>
<protein>
    <submittedName>
        <fullName evidence="13">Porin</fullName>
    </submittedName>
</protein>
<evidence type="ECO:0000256" key="11">
    <source>
        <dbReference type="SAM" id="SignalP"/>
    </source>
</evidence>
<sequence>MLSTMFGRKRTNRRLEMKGLSCVVASLCAASVSAYAQSSVTLYGIIDEGITYTSNQRGHSNWQLQSGGASISRWGLRGAEDLGGGMKAVFVLEDGFDPSTGNIGNNGALFGRQAYVGLTSRYGSLTLGRQYEEMGDLLSKINAGLNWSVYFAHAGDIDNTAGSNRINNAVKYVSPVFAGLSVAGLYSFGGQAGQFSTDSVKSFGLSYARGPLYVAAAYTYIKNPYTAVFNSVAPNAVSFAAYVPNAQSQTIAGTGGQYKFGNATIGLEYTTTRFKKAFQGGDVRFDNYEANLGYQFKPDLLAGIVFVYTHGKIDSNSESPIYRALGLFTDYYLSKRTDIYAAAEWMKAGGSATQAQITYDTAPSSGRSQGILRVGLRHKF</sequence>
<evidence type="ECO:0000313" key="13">
    <source>
        <dbReference type="EMBL" id="TDG19743.1"/>
    </source>
</evidence>
<dbReference type="CDD" id="cd00342">
    <property type="entry name" value="gram_neg_porins"/>
    <property type="match status" value="1"/>
</dbReference>
<comment type="subcellular location">
    <subcellularLocation>
        <location evidence="1">Cell outer membrane</location>
        <topology evidence="1">Multi-pass membrane protein</topology>
    </subcellularLocation>
</comment>
<dbReference type="InterPro" id="IPR050298">
    <property type="entry name" value="Gram-neg_bact_OMP"/>
</dbReference>
<evidence type="ECO:0000256" key="5">
    <source>
        <dbReference type="ARBA" id="ARBA00022692"/>
    </source>
</evidence>
<gene>
    <name evidence="13" type="ORF">EYW47_29705</name>
</gene>
<keyword evidence="14" id="KW-1185">Reference proteome</keyword>
<dbReference type="PANTHER" id="PTHR34501:SF9">
    <property type="entry name" value="MAJOR OUTER MEMBRANE PROTEIN P.IA"/>
    <property type="match status" value="1"/>
</dbReference>
<keyword evidence="10" id="KW-0998">Cell outer membrane</keyword>
<dbReference type="GO" id="GO:0015288">
    <property type="term" value="F:porin activity"/>
    <property type="evidence" value="ECO:0007669"/>
    <property type="project" value="UniProtKB-KW"/>
</dbReference>
<evidence type="ECO:0000313" key="14">
    <source>
        <dbReference type="Proteomes" id="UP000295722"/>
    </source>
</evidence>
<feature type="chain" id="PRO_5020984684" evidence="11">
    <location>
        <begin position="37"/>
        <end position="380"/>
    </location>
</feature>
<dbReference type="InterPro" id="IPR023614">
    <property type="entry name" value="Porin_dom_sf"/>
</dbReference>
<keyword evidence="4" id="KW-1134">Transmembrane beta strand</keyword>
<dbReference type="OrthoDB" id="8982743at2"/>
<evidence type="ECO:0000256" key="2">
    <source>
        <dbReference type="ARBA" id="ARBA00011233"/>
    </source>
</evidence>
<keyword evidence="3" id="KW-0813">Transport</keyword>
<dbReference type="GO" id="GO:0046930">
    <property type="term" value="C:pore complex"/>
    <property type="evidence" value="ECO:0007669"/>
    <property type="project" value="UniProtKB-KW"/>
</dbReference>
<dbReference type="AlphaFoldDB" id="A0A4R5M2K3"/>
<keyword evidence="9" id="KW-0472">Membrane</keyword>
<evidence type="ECO:0000256" key="3">
    <source>
        <dbReference type="ARBA" id="ARBA00022448"/>
    </source>
</evidence>
<keyword evidence="8" id="KW-0626">Porin</keyword>
<accession>A0A4R5M2K3</accession>
<evidence type="ECO:0000256" key="4">
    <source>
        <dbReference type="ARBA" id="ARBA00022452"/>
    </source>
</evidence>
<comment type="caution">
    <text evidence="13">The sequence shown here is derived from an EMBL/GenBank/DDBJ whole genome shotgun (WGS) entry which is preliminary data.</text>
</comment>
<dbReference type="Gene3D" id="2.40.160.10">
    <property type="entry name" value="Porin"/>
    <property type="match status" value="1"/>
</dbReference>
<evidence type="ECO:0000259" key="12">
    <source>
        <dbReference type="Pfam" id="PF13609"/>
    </source>
</evidence>
<dbReference type="Proteomes" id="UP000295722">
    <property type="component" value="Unassembled WGS sequence"/>
</dbReference>
<dbReference type="SUPFAM" id="SSF56935">
    <property type="entry name" value="Porins"/>
    <property type="match status" value="1"/>
</dbReference>
<keyword evidence="5" id="KW-0812">Transmembrane</keyword>
<evidence type="ECO:0000256" key="6">
    <source>
        <dbReference type="ARBA" id="ARBA00022729"/>
    </source>
</evidence>
<feature type="domain" description="Porin" evidence="12">
    <location>
        <begin position="24"/>
        <end position="347"/>
    </location>
</feature>
<name>A0A4R5M2K3_9BURK</name>
<keyword evidence="7" id="KW-0406">Ion transport</keyword>
<keyword evidence="6 11" id="KW-0732">Signal</keyword>
<dbReference type="PRINTS" id="PR00184">
    <property type="entry name" value="NEISSPPORIN"/>
</dbReference>
<dbReference type="EMBL" id="SMRP01000020">
    <property type="protein sequence ID" value="TDG19743.1"/>
    <property type="molecule type" value="Genomic_DNA"/>
</dbReference>
<evidence type="ECO:0000256" key="8">
    <source>
        <dbReference type="ARBA" id="ARBA00023114"/>
    </source>
</evidence>
<dbReference type="GO" id="GO:0009279">
    <property type="term" value="C:cell outer membrane"/>
    <property type="evidence" value="ECO:0007669"/>
    <property type="project" value="UniProtKB-SubCell"/>
</dbReference>
<organism evidence="13 14">
    <name type="scientific">Paraburkholderia silviterrae</name>
    <dbReference type="NCBI Taxonomy" id="2528715"/>
    <lineage>
        <taxon>Bacteria</taxon>
        <taxon>Pseudomonadati</taxon>
        <taxon>Pseudomonadota</taxon>
        <taxon>Betaproteobacteria</taxon>
        <taxon>Burkholderiales</taxon>
        <taxon>Burkholderiaceae</taxon>
        <taxon>Paraburkholderia</taxon>
    </lineage>
</organism>
<dbReference type="Pfam" id="PF13609">
    <property type="entry name" value="Porin_4"/>
    <property type="match status" value="1"/>
</dbReference>
<proteinExistence type="predicted"/>
<evidence type="ECO:0000256" key="7">
    <source>
        <dbReference type="ARBA" id="ARBA00023065"/>
    </source>
</evidence>